<sequence length="331" mass="36318">MAARLILFSLLLLSFSVPVIHCSSLANVTVVGTVFCDACSNNTFSKHSYFLQGAKVQIVCKFSAETTSGEEISINTERITDKFGVYKLDIPPVDGFECREGQALESFCKASLLQSPSPLCNVPSLSSSNEHLAFKAGEFNSCVYDLNALSYKPAQRDSSLCGTKSEDVASLVTVKPKNSNSALFFWPPFFPWPNCPFPFPFPFPNPPFPFPFPIPLPFPSPPSLPFPFPTIPFFAPPPPAFPFPFPPLPFFAPPPPPQLTFPFPFPFPSLPPFNPIPGFFPPPPSPPSSPPPLTFPFPFPPLPPFFAFPRPPSPPIPVFSLSDPQKQNQQP</sequence>
<dbReference type="PANTHER" id="PTHR46995:SF6">
    <property type="entry name" value="POLLEN OLE E 1 ALLERGEN AND EXTENSIN FAMILY PROTEIN"/>
    <property type="match status" value="1"/>
</dbReference>
<evidence type="ECO:0000313" key="3">
    <source>
        <dbReference type="Proteomes" id="UP000233837"/>
    </source>
</evidence>
<dbReference type="Proteomes" id="UP000233837">
    <property type="component" value="Unassembled WGS sequence"/>
</dbReference>
<reference evidence="2 3" key="2">
    <citation type="journal article" date="2017" name="Nature">
        <title>The Apostasia genome and the evolution of orchids.</title>
        <authorList>
            <person name="Zhang G.Q."/>
            <person name="Liu K.W."/>
            <person name="Li Z."/>
            <person name="Lohaus R."/>
            <person name="Hsiao Y.Y."/>
            <person name="Niu S.C."/>
            <person name="Wang J.Y."/>
            <person name="Lin Y.C."/>
            <person name="Xu Q."/>
            <person name="Chen L.J."/>
            <person name="Yoshida K."/>
            <person name="Fujiwara S."/>
            <person name="Wang Z.W."/>
            <person name="Zhang Y.Q."/>
            <person name="Mitsuda N."/>
            <person name="Wang M."/>
            <person name="Liu G.H."/>
            <person name="Pecoraro L."/>
            <person name="Huang H.X."/>
            <person name="Xiao X.J."/>
            <person name="Lin M."/>
            <person name="Wu X.Y."/>
            <person name="Wu W.L."/>
            <person name="Chen Y.Y."/>
            <person name="Chang S.B."/>
            <person name="Sakamoto S."/>
            <person name="Ohme-Takagi M."/>
            <person name="Yagi M."/>
            <person name="Zeng S.J."/>
            <person name="Shen C.Y."/>
            <person name="Yeh C.M."/>
            <person name="Luo Y.B."/>
            <person name="Tsai W.C."/>
            <person name="Van de Peer Y."/>
            <person name="Liu Z.J."/>
        </authorList>
    </citation>
    <scope>NUCLEOTIDE SEQUENCE [LARGE SCALE GENOMIC DNA]</scope>
    <source>
        <tissue evidence="2">The whole plant</tissue>
    </source>
</reference>
<dbReference type="Pfam" id="PF01190">
    <property type="entry name" value="Pollen_Ole_e_1"/>
    <property type="match status" value="1"/>
</dbReference>
<feature type="chain" id="PRO_5014140438" evidence="1">
    <location>
        <begin position="23"/>
        <end position="331"/>
    </location>
</feature>
<dbReference type="PANTHER" id="PTHR46995">
    <property type="entry name" value="OS09G0508200 PROTEIN"/>
    <property type="match status" value="1"/>
</dbReference>
<reference evidence="2 3" key="1">
    <citation type="journal article" date="2016" name="Sci. Rep.">
        <title>The Dendrobium catenatum Lindl. genome sequence provides insights into polysaccharide synthase, floral development and adaptive evolution.</title>
        <authorList>
            <person name="Zhang G.Q."/>
            <person name="Xu Q."/>
            <person name="Bian C."/>
            <person name="Tsai W.C."/>
            <person name="Yeh C.M."/>
            <person name="Liu K.W."/>
            <person name="Yoshida K."/>
            <person name="Zhang L.S."/>
            <person name="Chang S.B."/>
            <person name="Chen F."/>
            <person name="Shi Y."/>
            <person name="Su Y.Y."/>
            <person name="Zhang Y.Q."/>
            <person name="Chen L.J."/>
            <person name="Yin Y."/>
            <person name="Lin M."/>
            <person name="Huang H."/>
            <person name="Deng H."/>
            <person name="Wang Z.W."/>
            <person name="Zhu S.L."/>
            <person name="Zhao X."/>
            <person name="Deng C."/>
            <person name="Niu S.C."/>
            <person name="Huang J."/>
            <person name="Wang M."/>
            <person name="Liu G.H."/>
            <person name="Yang H.J."/>
            <person name="Xiao X.J."/>
            <person name="Hsiao Y.Y."/>
            <person name="Wu W.L."/>
            <person name="Chen Y.Y."/>
            <person name="Mitsuda N."/>
            <person name="Ohme-Takagi M."/>
            <person name="Luo Y.B."/>
            <person name="Van de Peer Y."/>
            <person name="Liu Z.J."/>
        </authorList>
    </citation>
    <scope>NUCLEOTIDE SEQUENCE [LARGE SCALE GENOMIC DNA]</scope>
    <source>
        <tissue evidence="2">The whole plant</tissue>
    </source>
</reference>
<evidence type="ECO:0000256" key="1">
    <source>
        <dbReference type="SAM" id="SignalP"/>
    </source>
</evidence>
<protein>
    <submittedName>
        <fullName evidence="2">Olee1-like protein</fullName>
    </submittedName>
</protein>
<dbReference type="OrthoDB" id="1588785at2759"/>
<feature type="signal peptide" evidence="1">
    <location>
        <begin position="1"/>
        <end position="22"/>
    </location>
</feature>
<dbReference type="PRINTS" id="PR01217">
    <property type="entry name" value="PRICHEXTENSN"/>
</dbReference>
<evidence type="ECO:0000313" key="2">
    <source>
        <dbReference type="EMBL" id="PKU87373.1"/>
    </source>
</evidence>
<accession>A0A2I0XHH9</accession>
<organism evidence="2 3">
    <name type="scientific">Dendrobium catenatum</name>
    <dbReference type="NCBI Taxonomy" id="906689"/>
    <lineage>
        <taxon>Eukaryota</taxon>
        <taxon>Viridiplantae</taxon>
        <taxon>Streptophyta</taxon>
        <taxon>Embryophyta</taxon>
        <taxon>Tracheophyta</taxon>
        <taxon>Spermatophyta</taxon>
        <taxon>Magnoliopsida</taxon>
        <taxon>Liliopsida</taxon>
        <taxon>Asparagales</taxon>
        <taxon>Orchidaceae</taxon>
        <taxon>Epidendroideae</taxon>
        <taxon>Malaxideae</taxon>
        <taxon>Dendrobiinae</taxon>
        <taxon>Dendrobium</taxon>
    </lineage>
</organism>
<dbReference type="AlphaFoldDB" id="A0A2I0XHH9"/>
<name>A0A2I0XHH9_9ASPA</name>
<gene>
    <name evidence="2" type="ORF">MA16_Dca008469</name>
</gene>
<keyword evidence="1" id="KW-0732">Signal</keyword>
<dbReference type="EMBL" id="KZ501875">
    <property type="protein sequence ID" value="PKU87373.1"/>
    <property type="molecule type" value="Genomic_DNA"/>
</dbReference>
<proteinExistence type="predicted"/>
<keyword evidence="3" id="KW-1185">Reference proteome</keyword>